<comment type="caution">
    <text evidence="2">The sequence shown here is derived from an EMBL/GenBank/DDBJ whole genome shotgun (WGS) entry which is preliminary data.</text>
</comment>
<proteinExistence type="predicted"/>
<dbReference type="Gene3D" id="3.10.450.50">
    <property type="match status" value="1"/>
</dbReference>
<keyword evidence="3" id="KW-1185">Reference proteome</keyword>
<dbReference type="EMBL" id="JAGSHT010000014">
    <property type="protein sequence ID" value="MBZ2197541.1"/>
    <property type="molecule type" value="Genomic_DNA"/>
</dbReference>
<evidence type="ECO:0000313" key="3">
    <source>
        <dbReference type="Proteomes" id="UP000826651"/>
    </source>
</evidence>
<dbReference type="RefSeq" id="WP_223407444.1">
    <property type="nucleotide sequence ID" value="NZ_JAGSHT010000014.1"/>
</dbReference>
<evidence type="ECO:0000313" key="2">
    <source>
        <dbReference type="EMBL" id="MBZ2197541.1"/>
    </source>
</evidence>
<feature type="domain" description="SnoaL-like" evidence="1">
    <location>
        <begin position="11"/>
        <end position="104"/>
    </location>
</feature>
<sequence>MTSIDTPRPIEMFLDATARGDSDAFVAAFTQDAYLEDWGRSFHGHDGVRDWDRTDNTGVQSHIELVTLTAGSGTDSYVGTVQVSGNGFNGTGTMTFTLRDDHISSLVVS</sequence>
<protein>
    <submittedName>
        <fullName evidence="2">Nuclear transport factor 2 family protein</fullName>
    </submittedName>
</protein>
<organism evidence="2 3">
    <name type="scientific">Occultella gossypii</name>
    <dbReference type="NCBI Taxonomy" id="2800820"/>
    <lineage>
        <taxon>Bacteria</taxon>
        <taxon>Bacillati</taxon>
        <taxon>Actinomycetota</taxon>
        <taxon>Actinomycetes</taxon>
        <taxon>Micrococcales</taxon>
        <taxon>Ruaniaceae</taxon>
        <taxon>Occultella</taxon>
    </lineage>
</organism>
<name>A0ABS7SB11_9MICO</name>
<dbReference type="InterPro" id="IPR032710">
    <property type="entry name" value="NTF2-like_dom_sf"/>
</dbReference>
<dbReference type="Proteomes" id="UP000826651">
    <property type="component" value="Unassembled WGS sequence"/>
</dbReference>
<accession>A0ABS7SB11</accession>
<dbReference type="SUPFAM" id="SSF54427">
    <property type="entry name" value="NTF2-like"/>
    <property type="match status" value="1"/>
</dbReference>
<reference evidence="2 3" key="1">
    <citation type="submission" date="2021-04" db="EMBL/GenBank/DDBJ databases">
        <title>Ruania sp. nov., isolated from sandy soil of mangrove forest.</title>
        <authorList>
            <person name="Ge X."/>
            <person name="Huang R."/>
            <person name="Liu W."/>
        </authorList>
    </citation>
    <scope>NUCLEOTIDE SEQUENCE [LARGE SCALE GENOMIC DNA]</scope>
    <source>
        <strain evidence="2 3">N2-46</strain>
    </source>
</reference>
<dbReference type="Pfam" id="PF12680">
    <property type="entry name" value="SnoaL_2"/>
    <property type="match status" value="1"/>
</dbReference>
<dbReference type="InterPro" id="IPR037401">
    <property type="entry name" value="SnoaL-like"/>
</dbReference>
<gene>
    <name evidence="2" type="ORF">KCQ71_15375</name>
</gene>
<evidence type="ECO:0000259" key="1">
    <source>
        <dbReference type="Pfam" id="PF12680"/>
    </source>
</evidence>